<dbReference type="SUPFAM" id="SSF56801">
    <property type="entry name" value="Acetyl-CoA synthetase-like"/>
    <property type="match status" value="1"/>
</dbReference>
<dbReference type="InterPro" id="IPR000873">
    <property type="entry name" value="AMP-dep_synth/lig_dom"/>
</dbReference>
<name>A0A561SFZ4_9ACTN</name>
<keyword evidence="3" id="KW-0436">Ligase</keyword>
<dbReference type="InterPro" id="IPR036736">
    <property type="entry name" value="ACP-like_sf"/>
</dbReference>
<keyword evidence="4" id="KW-1185">Reference proteome</keyword>
<dbReference type="InterPro" id="IPR009081">
    <property type="entry name" value="PP-bd_ACP"/>
</dbReference>
<proteinExistence type="predicted"/>
<dbReference type="SUPFAM" id="SSF47336">
    <property type="entry name" value="ACP-like"/>
    <property type="match status" value="1"/>
</dbReference>
<dbReference type="InterPro" id="IPR042099">
    <property type="entry name" value="ANL_N_sf"/>
</dbReference>
<dbReference type="Gene3D" id="3.30.300.30">
    <property type="match status" value="1"/>
</dbReference>
<dbReference type="Gene3D" id="1.10.1200.10">
    <property type="entry name" value="ACP-like"/>
    <property type="match status" value="1"/>
</dbReference>
<dbReference type="Pfam" id="PF13193">
    <property type="entry name" value="AMP-binding_C"/>
    <property type="match status" value="1"/>
</dbReference>
<dbReference type="OrthoDB" id="3802565at2"/>
<dbReference type="InterPro" id="IPR025110">
    <property type="entry name" value="AMP-bd_C"/>
</dbReference>
<feature type="region of interest" description="Disordered" evidence="1">
    <location>
        <begin position="76"/>
        <end position="115"/>
    </location>
</feature>
<dbReference type="GO" id="GO:0016877">
    <property type="term" value="F:ligase activity, forming carbon-sulfur bonds"/>
    <property type="evidence" value="ECO:0007669"/>
    <property type="project" value="UniProtKB-ARBA"/>
</dbReference>
<comment type="caution">
    <text evidence="3">The sequence shown here is derived from an EMBL/GenBank/DDBJ whole genome shotgun (WGS) entry which is preliminary data.</text>
</comment>
<dbReference type="AlphaFoldDB" id="A0A561SFZ4"/>
<dbReference type="PROSITE" id="PS00455">
    <property type="entry name" value="AMP_BINDING"/>
    <property type="match status" value="1"/>
</dbReference>
<evidence type="ECO:0000313" key="3">
    <source>
        <dbReference type="EMBL" id="TWF73806.1"/>
    </source>
</evidence>
<dbReference type="PROSITE" id="PS50075">
    <property type="entry name" value="CARRIER"/>
    <property type="match status" value="1"/>
</dbReference>
<dbReference type="EMBL" id="VIWT01000005">
    <property type="protein sequence ID" value="TWF73806.1"/>
    <property type="molecule type" value="Genomic_DNA"/>
</dbReference>
<dbReference type="PANTHER" id="PTHR43767">
    <property type="entry name" value="LONG-CHAIN-FATTY-ACID--COA LIGASE"/>
    <property type="match status" value="1"/>
</dbReference>
<feature type="compositionally biased region" description="Pro residues" evidence="1">
    <location>
        <begin position="79"/>
        <end position="102"/>
    </location>
</feature>
<feature type="region of interest" description="Disordered" evidence="1">
    <location>
        <begin position="546"/>
        <end position="569"/>
    </location>
</feature>
<feature type="compositionally biased region" description="Basic and acidic residues" evidence="1">
    <location>
        <begin position="552"/>
        <end position="569"/>
    </location>
</feature>
<dbReference type="Pfam" id="PF00501">
    <property type="entry name" value="AMP-binding"/>
    <property type="match status" value="1"/>
</dbReference>
<dbReference type="InterPro" id="IPR020845">
    <property type="entry name" value="AMP-binding_CS"/>
</dbReference>
<sequence length="569" mass="60506">MITLEALRGLVAECLSVADDPGAVEFDSPITVDSFALVTITHQLEERHGIRIAPGYADLASFTSVRALHDYLATRAGEPVPPDLPPPTAPALPPAPPAPPAPAASGGTAPSWWGEQVLGRRPDEDVWALAERAISYGELRERVGALAVRLAAEGVGDGSSVALCMPPSLTLLYAMLAAWTRGAQVMLIDVRSTAPEVDRLLRICEPRFLLRAAPVSPVTRYLAEEVPFTLVRRATGRPAAPDVCLVQATSGSTGQPKVIGRGPDALLAELERYAVLPGMPGAGDRVLLLNSVIHTMGLVGGVLHGLNSGAQMVYPSRIRAATMLAAARAAEVTAVFGVPVHFDLLARSPADAVPSLRLAVSAGEPLPLGTWTRFRERFGVPISPVYGTTETGIIAADLTSGARPPVLGRPVTGTQVRVVAGELRVRTGVTPYLWSDRADRFHDGWLRTFDRCDLDPVTGTLSYRGRADSVVTIGGLKVDLTEVEETLLRHPGVREAVVVFGDAIEAHVGGEAGLSAADLAEWCRSRLSDFKVPKLFRLSGALPRNPNGKAVRSREALRQREDTGAHTDH</sequence>
<dbReference type="InterPro" id="IPR045851">
    <property type="entry name" value="AMP-bd_C_sf"/>
</dbReference>
<evidence type="ECO:0000259" key="2">
    <source>
        <dbReference type="PROSITE" id="PS50075"/>
    </source>
</evidence>
<dbReference type="Gene3D" id="3.40.50.12780">
    <property type="entry name" value="N-terminal domain of ligase-like"/>
    <property type="match status" value="1"/>
</dbReference>
<dbReference type="InterPro" id="IPR050237">
    <property type="entry name" value="ATP-dep_AMP-bd_enzyme"/>
</dbReference>
<organism evidence="3 4">
    <name type="scientific">Kitasatospora viridis</name>
    <dbReference type="NCBI Taxonomy" id="281105"/>
    <lineage>
        <taxon>Bacteria</taxon>
        <taxon>Bacillati</taxon>
        <taxon>Actinomycetota</taxon>
        <taxon>Actinomycetes</taxon>
        <taxon>Kitasatosporales</taxon>
        <taxon>Streptomycetaceae</taxon>
        <taxon>Kitasatospora</taxon>
    </lineage>
</organism>
<evidence type="ECO:0000313" key="4">
    <source>
        <dbReference type="Proteomes" id="UP000317940"/>
    </source>
</evidence>
<dbReference type="RefSeq" id="WP_145910729.1">
    <property type="nucleotide sequence ID" value="NZ_BAAAMZ010000001.1"/>
</dbReference>
<reference evidence="3 4" key="1">
    <citation type="submission" date="2019-06" db="EMBL/GenBank/DDBJ databases">
        <title>Sequencing the genomes of 1000 actinobacteria strains.</title>
        <authorList>
            <person name="Klenk H.-P."/>
        </authorList>
    </citation>
    <scope>NUCLEOTIDE SEQUENCE [LARGE SCALE GENOMIC DNA]</scope>
    <source>
        <strain evidence="3 4">DSM 44826</strain>
    </source>
</reference>
<protein>
    <submittedName>
        <fullName evidence="3">Acyl-CoA synthetase (AMP-forming)/AMP-acid ligase II</fullName>
    </submittedName>
</protein>
<evidence type="ECO:0000256" key="1">
    <source>
        <dbReference type="SAM" id="MobiDB-lite"/>
    </source>
</evidence>
<feature type="domain" description="Carrier" evidence="2">
    <location>
        <begin position="1"/>
        <end position="76"/>
    </location>
</feature>
<dbReference type="Proteomes" id="UP000317940">
    <property type="component" value="Unassembled WGS sequence"/>
</dbReference>
<accession>A0A561SFZ4</accession>
<gene>
    <name evidence="3" type="ORF">FHX73_15433</name>
</gene>
<dbReference type="PANTHER" id="PTHR43767:SF10">
    <property type="entry name" value="SURFACTIN SYNTHASE SUBUNIT 1"/>
    <property type="match status" value="1"/>
</dbReference>